<dbReference type="KEGG" id="asem:NNL22_05645"/>
<evidence type="ECO:0000256" key="6">
    <source>
        <dbReference type="ARBA" id="ARBA00022729"/>
    </source>
</evidence>
<evidence type="ECO:0000256" key="4">
    <source>
        <dbReference type="ARBA" id="ARBA00014035"/>
    </source>
</evidence>
<sequence length="219" mass="24793">MMMRHKAVFKHIIRFIVALNIALLPSLSYSTEATKLLIQQLEQLQSIEAHFVQYVVDKAGTSVQESRGVLKAKRPGLFYWHTEPPLEQVIVSDGKNVIVYDPDLEQATVQPVSEQLSHTPALLFSGDVKKLGESYLVHHKQWDKTVDQFVLMPRGADSLFESLRLRFDQGVLVEMRLTDSLGQKSTIGFNDAKINSGLTDQQFEFVIPEGTDVIREIIQ</sequence>
<comment type="function">
    <text evidence="10">Participates in the translocation of lipoproteins from the inner membrane to the outer membrane. Only forms a complex with a lipoprotein if the residue after the N-terminal Cys is not an aspartate (The Asp acts as a targeting signal to indicate that the lipoprotein should stay in the inner membrane).</text>
</comment>
<dbReference type="NCBIfam" id="TIGR00547">
    <property type="entry name" value="lolA"/>
    <property type="match status" value="1"/>
</dbReference>
<keyword evidence="12" id="KW-1185">Reference proteome</keyword>
<dbReference type="GO" id="GO:0030288">
    <property type="term" value="C:outer membrane-bounded periplasmic space"/>
    <property type="evidence" value="ECO:0007669"/>
    <property type="project" value="TreeGrafter"/>
</dbReference>
<dbReference type="GO" id="GO:0044874">
    <property type="term" value="P:lipoprotein localization to outer membrane"/>
    <property type="evidence" value="ECO:0007669"/>
    <property type="project" value="UniProtKB-UniRule"/>
</dbReference>
<dbReference type="RefSeq" id="WP_251812161.1">
    <property type="nucleotide sequence ID" value="NZ_CP101527.1"/>
</dbReference>
<keyword evidence="6" id="KW-0732">Signal</keyword>
<dbReference type="EMBL" id="CP101527">
    <property type="protein sequence ID" value="UZW76065.1"/>
    <property type="molecule type" value="Genomic_DNA"/>
</dbReference>
<dbReference type="PANTHER" id="PTHR35869:SF1">
    <property type="entry name" value="OUTER-MEMBRANE LIPOPROTEIN CARRIER PROTEIN"/>
    <property type="match status" value="1"/>
</dbReference>
<evidence type="ECO:0000256" key="8">
    <source>
        <dbReference type="ARBA" id="ARBA00022927"/>
    </source>
</evidence>
<dbReference type="InterPro" id="IPR018323">
    <property type="entry name" value="OM_lipoprot_carrier_LolA_Pbac"/>
</dbReference>
<dbReference type="InterPro" id="IPR004564">
    <property type="entry name" value="OM_lipoprot_carrier_LolA-like"/>
</dbReference>
<dbReference type="CDD" id="cd16325">
    <property type="entry name" value="LolA"/>
    <property type="match status" value="1"/>
</dbReference>
<evidence type="ECO:0000256" key="9">
    <source>
        <dbReference type="ARBA" id="ARBA00023186"/>
    </source>
</evidence>
<accession>A0A9E8HK00</accession>
<evidence type="ECO:0000256" key="5">
    <source>
        <dbReference type="ARBA" id="ARBA00022448"/>
    </source>
</evidence>
<keyword evidence="5 10" id="KW-0813">Transport</keyword>
<evidence type="ECO:0000256" key="2">
    <source>
        <dbReference type="ARBA" id="ARBA00007615"/>
    </source>
</evidence>
<evidence type="ECO:0000313" key="12">
    <source>
        <dbReference type="Proteomes" id="UP001164472"/>
    </source>
</evidence>
<keyword evidence="11" id="KW-0449">Lipoprotein</keyword>
<comment type="subcellular location">
    <subcellularLocation>
        <location evidence="1 10">Periplasm</location>
    </subcellularLocation>
</comment>
<evidence type="ECO:0000256" key="1">
    <source>
        <dbReference type="ARBA" id="ARBA00004418"/>
    </source>
</evidence>
<gene>
    <name evidence="10 11" type="primary">lolA</name>
    <name evidence="11" type="ORF">NNL22_05645</name>
</gene>
<dbReference type="PANTHER" id="PTHR35869">
    <property type="entry name" value="OUTER-MEMBRANE LIPOPROTEIN CARRIER PROTEIN"/>
    <property type="match status" value="1"/>
</dbReference>
<keyword evidence="8 10" id="KW-0653">Protein transport</keyword>
<name>A0A9E8HK00_9ALTE</name>
<organism evidence="11 12">
    <name type="scientific">Alkalimarinus sediminis</name>
    <dbReference type="NCBI Taxonomy" id="1632866"/>
    <lineage>
        <taxon>Bacteria</taxon>
        <taxon>Pseudomonadati</taxon>
        <taxon>Pseudomonadota</taxon>
        <taxon>Gammaproteobacteria</taxon>
        <taxon>Alteromonadales</taxon>
        <taxon>Alteromonadaceae</taxon>
        <taxon>Alkalimarinus</taxon>
    </lineage>
</organism>
<proteinExistence type="inferred from homology"/>
<dbReference type="HAMAP" id="MF_00240">
    <property type="entry name" value="LolA"/>
    <property type="match status" value="1"/>
</dbReference>
<dbReference type="Pfam" id="PF03548">
    <property type="entry name" value="LolA"/>
    <property type="match status" value="1"/>
</dbReference>
<dbReference type="GO" id="GO:0042953">
    <property type="term" value="P:lipoprotein transport"/>
    <property type="evidence" value="ECO:0007669"/>
    <property type="project" value="InterPro"/>
</dbReference>
<evidence type="ECO:0000256" key="3">
    <source>
        <dbReference type="ARBA" id="ARBA00011245"/>
    </source>
</evidence>
<dbReference type="Proteomes" id="UP001164472">
    <property type="component" value="Chromosome"/>
</dbReference>
<comment type="similarity">
    <text evidence="2 10">Belongs to the LolA family.</text>
</comment>
<dbReference type="SUPFAM" id="SSF89392">
    <property type="entry name" value="Prokaryotic lipoproteins and lipoprotein localization factors"/>
    <property type="match status" value="1"/>
</dbReference>
<evidence type="ECO:0000256" key="7">
    <source>
        <dbReference type="ARBA" id="ARBA00022764"/>
    </source>
</evidence>
<reference evidence="11" key="1">
    <citation type="submission" date="2022-07" db="EMBL/GenBank/DDBJ databases">
        <title>Alkalimarinus sp. nov., isolated from gut of a Alitta virens.</title>
        <authorList>
            <person name="Yang A.I."/>
            <person name="Shin N.-R."/>
        </authorList>
    </citation>
    <scope>NUCLEOTIDE SEQUENCE</scope>
    <source>
        <strain evidence="11">FA028</strain>
    </source>
</reference>
<dbReference type="AlphaFoldDB" id="A0A9E8HK00"/>
<evidence type="ECO:0000313" key="11">
    <source>
        <dbReference type="EMBL" id="UZW76065.1"/>
    </source>
</evidence>
<evidence type="ECO:0000256" key="10">
    <source>
        <dbReference type="HAMAP-Rule" id="MF_00240"/>
    </source>
</evidence>
<dbReference type="InterPro" id="IPR029046">
    <property type="entry name" value="LolA/LolB/LppX"/>
</dbReference>
<keyword evidence="7 10" id="KW-0574">Periplasm</keyword>
<dbReference type="Gene3D" id="2.50.20.10">
    <property type="entry name" value="Lipoprotein localisation LolA/LolB/LppX"/>
    <property type="match status" value="1"/>
</dbReference>
<keyword evidence="9 10" id="KW-0143">Chaperone</keyword>
<protein>
    <recommendedName>
        <fullName evidence="4 10">Outer-membrane lipoprotein carrier protein</fullName>
    </recommendedName>
</protein>
<comment type="subunit">
    <text evidence="3 10">Monomer.</text>
</comment>